<organism evidence="2 3">
    <name type="scientific">Vibrio cholerae</name>
    <dbReference type="NCBI Taxonomy" id="666"/>
    <lineage>
        <taxon>Bacteria</taxon>
        <taxon>Pseudomonadati</taxon>
        <taxon>Pseudomonadota</taxon>
        <taxon>Gammaproteobacteria</taxon>
        <taxon>Vibrionales</taxon>
        <taxon>Vibrionaceae</taxon>
        <taxon>Vibrio</taxon>
    </lineage>
</organism>
<gene>
    <name evidence="2" type="ORF">FXF03_02425</name>
</gene>
<dbReference type="PANTHER" id="PTHR13696">
    <property type="entry name" value="P-LOOP CONTAINING NUCLEOSIDE TRIPHOSPHATE HYDROLASE"/>
    <property type="match status" value="1"/>
</dbReference>
<dbReference type="PANTHER" id="PTHR13696:SF99">
    <property type="entry name" value="COBYRINIC ACID AC-DIAMIDE SYNTHASE"/>
    <property type="match status" value="1"/>
</dbReference>
<protein>
    <submittedName>
        <fullName evidence="2">ParA family protein</fullName>
    </submittedName>
</protein>
<proteinExistence type="predicted"/>
<reference evidence="2 3" key="1">
    <citation type="submission" date="2019-06" db="EMBL/GenBank/DDBJ databases">
        <title>Vibrio cholerae phylogeny based on whole-genome sequencing reveals genetic diversity and population strucutre.</title>
        <authorList>
            <person name="Zhiqiu Y."/>
            <person name="Bin L."/>
            <person name="Lingyan J."/>
        </authorList>
    </citation>
    <scope>NUCLEOTIDE SEQUENCE [LARGE SCALE GENOMIC DNA]</scope>
    <source>
        <strain evidence="2 3">N2814</strain>
    </source>
</reference>
<dbReference type="AlphaFoldDB" id="A0ABD7ST00"/>
<evidence type="ECO:0000259" key="1">
    <source>
        <dbReference type="Pfam" id="PF13614"/>
    </source>
</evidence>
<dbReference type="Pfam" id="PF13614">
    <property type="entry name" value="AAA_31"/>
    <property type="match status" value="1"/>
</dbReference>
<comment type="caution">
    <text evidence="2">The sequence shown here is derived from an EMBL/GenBank/DDBJ whole genome shotgun (WGS) entry which is preliminary data.</text>
</comment>
<dbReference type="SUPFAM" id="SSF52540">
    <property type="entry name" value="P-loop containing nucleoside triphosphate hydrolases"/>
    <property type="match status" value="1"/>
</dbReference>
<evidence type="ECO:0000313" key="2">
    <source>
        <dbReference type="EMBL" id="TXX67456.1"/>
    </source>
</evidence>
<sequence length="418" mass="47312">MKFTSRRDDMNKLRMDNIEQLTNLYSALSQYESVETSQFIQVDSIKPYSFTKVDIANATGAGESVIQRIMDKMVEEGEYIAKDGRNWSMLNRDQALTIMQRIGIKSVQDRRLMNPSKHEVPVMLINKNKGGVAKSTTALHLAVSSALDVKNNRRTLLIDGDIQGSLRHYLSLSQAESAFNSVSELIKENIHLSHEERLSESNQKKFRQYLMEKVVLTSIVDNLWFIPSVLTDIEMTIAIAQELTRGTEKSVERALTAFSDIVVNPLKSEFDFIIIDSGPAPDPLAYNLLYASNHLMIPTTGREQDFRAYIQHLKFTKMLMEQVLPSDFNGLYSIRALITKHQKQENLEATANKILASGNSAYATRILESKKYEEAARVKVPLQILNTPRTSAMRDCLDLLASLYSEVNSIISNFEFNA</sequence>
<dbReference type="InterPro" id="IPR050678">
    <property type="entry name" value="DNA_Partitioning_ATPase"/>
</dbReference>
<dbReference type="CDD" id="cd02042">
    <property type="entry name" value="ParAB_family"/>
    <property type="match status" value="1"/>
</dbReference>
<dbReference type="EMBL" id="VSIJ01000005">
    <property type="protein sequence ID" value="TXX67456.1"/>
    <property type="molecule type" value="Genomic_DNA"/>
</dbReference>
<feature type="domain" description="AAA" evidence="1">
    <location>
        <begin position="123"/>
        <end position="303"/>
    </location>
</feature>
<name>A0ABD7ST00_VIBCL</name>
<accession>A0ABD7ST00</accession>
<dbReference type="Proteomes" id="UP000323819">
    <property type="component" value="Unassembled WGS sequence"/>
</dbReference>
<dbReference type="Gene3D" id="3.40.50.300">
    <property type="entry name" value="P-loop containing nucleotide triphosphate hydrolases"/>
    <property type="match status" value="1"/>
</dbReference>
<evidence type="ECO:0000313" key="3">
    <source>
        <dbReference type="Proteomes" id="UP000323819"/>
    </source>
</evidence>
<dbReference type="InterPro" id="IPR025669">
    <property type="entry name" value="AAA_dom"/>
</dbReference>
<dbReference type="InterPro" id="IPR027417">
    <property type="entry name" value="P-loop_NTPase"/>
</dbReference>